<dbReference type="PANTHER" id="PTHR47634:SF9">
    <property type="entry name" value="PROTEIN KINASE DOMAIN-CONTAINING PROTEIN-RELATED"/>
    <property type="match status" value="1"/>
</dbReference>
<dbReference type="PANTHER" id="PTHR47634">
    <property type="entry name" value="PROTEIN KINASE DOMAIN-CONTAINING PROTEIN-RELATED"/>
    <property type="match status" value="1"/>
</dbReference>
<dbReference type="GeneID" id="98172791"/>
<evidence type="ECO:0000313" key="11">
    <source>
        <dbReference type="Proteomes" id="UP001628179"/>
    </source>
</evidence>
<dbReference type="InterPro" id="IPR000719">
    <property type="entry name" value="Prot_kinase_dom"/>
</dbReference>
<accession>A0ABQ0G250</accession>
<dbReference type="SUPFAM" id="SSF56112">
    <property type="entry name" value="Protein kinase-like (PK-like)"/>
    <property type="match status" value="1"/>
</dbReference>
<keyword evidence="6" id="KW-0067">ATP-binding</keyword>
<keyword evidence="3" id="KW-0808">Transferase</keyword>
<comment type="catalytic activity">
    <reaction evidence="7">
        <text>L-threonyl-[protein] + ATP = O-phospho-L-threonyl-[protein] + ADP + H(+)</text>
        <dbReference type="Rhea" id="RHEA:46608"/>
        <dbReference type="Rhea" id="RHEA-COMP:11060"/>
        <dbReference type="Rhea" id="RHEA-COMP:11605"/>
        <dbReference type="ChEBI" id="CHEBI:15378"/>
        <dbReference type="ChEBI" id="CHEBI:30013"/>
        <dbReference type="ChEBI" id="CHEBI:30616"/>
        <dbReference type="ChEBI" id="CHEBI:61977"/>
        <dbReference type="ChEBI" id="CHEBI:456216"/>
        <dbReference type="EC" id="2.7.11.1"/>
    </reaction>
</comment>
<evidence type="ECO:0000256" key="6">
    <source>
        <dbReference type="ARBA" id="ARBA00022840"/>
    </source>
</evidence>
<sequence>MADNTEHRPEKVYFPNIEVENLEEYRIGGYHPTVIGDTFHEGRYEIVHKLGFGGYSTIWLARDQRLQRYVSLKILIARQTSESNEVKILRLLSGCDSESTHPGQRFIPRLLDDFTFDGPNGRHLCLVQEFAACSITVAKEWSSNNMFPVETARSIAAQLILGLSYLHSRGICHGDLHMHNFFIYGLNIDQLSPDELYSRYAFDTAPVRRVDGAAPEPHAPPYAVWSMPIKTPADKLVDPIIKISDYGTSFVAAGNPSPQLHTPTLYRPPEALFGDRITPLAADIWTFGVNLYEVLGERPLFETFTWDRDDILADIISTLGLPPQRWWETWANRGEFFEADGQWRKEGISRIYDPVWRPLSQRMWDMGRGEKAESCEWDVEAGEMRALEVLFRGVLAWEPRERWTAEDLVKSEYMVKWALPAWERQRRRQGEAAAAAV</sequence>
<keyword evidence="2" id="KW-0723">Serine/threonine-protein kinase</keyword>
<feature type="domain" description="Protein kinase" evidence="9">
    <location>
        <begin position="44"/>
        <end position="414"/>
    </location>
</feature>
<dbReference type="PROSITE" id="PS50011">
    <property type="entry name" value="PROTEIN_KINASE_DOM"/>
    <property type="match status" value="1"/>
</dbReference>
<dbReference type="EMBL" id="BAAFSV010000001">
    <property type="protein sequence ID" value="GAB1311836.1"/>
    <property type="molecule type" value="Genomic_DNA"/>
</dbReference>
<evidence type="ECO:0000259" key="9">
    <source>
        <dbReference type="PROSITE" id="PS50011"/>
    </source>
</evidence>
<name>A0ABQ0G250_9PEZI</name>
<evidence type="ECO:0000256" key="1">
    <source>
        <dbReference type="ARBA" id="ARBA00012513"/>
    </source>
</evidence>
<reference evidence="10 11" key="1">
    <citation type="submission" date="2024-09" db="EMBL/GenBank/DDBJ databases">
        <title>Itraconazole resistance in Madurella fahalii resulting from another homologue of gene encoding cytochrome P450 14-alpha sterol demethylase (CYP51).</title>
        <authorList>
            <person name="Yoshioka I."/>
            <person name="Fahal A.H."/>
            <person name="Kaneko S."/>
            <person name="Yaguchi T."/>
        </authorList>
    </citation>
    <scope>NUCLEOTIDE SEQUENCE [LARGE SCALE GENOMIC DNA]</scope>
    <source>
        <strain evidence="10 11">IFM 68171</strain>
    </source>
</reference>
<evidence type="ECO:0000256" key="4">
    <source>
        <dbReference type="ARBA" id="ARBA00022741"/>
    </source>
</evidence>
<dbReference type="InterPro" id="IPR011009">
    <property type="entry name" value="Kinase-like_dom_sf"/>
</dbReference>
<evidence type="ECO:0000256" key="7">
    <source>
        <dbReference type="ARBA" id="ARBA00047899"/>
    </source>
</evidence>
<keyword evidence="5" id="KW-0418">Kinase</keyword>
<protein>
    <recommendedName>
        <fullName evidence="1">non-specific serine/threonine protein kinase</fullName>
        <ecNumber evidence="1">2.7.11.1</ecNumber>
    </recommendedName>
</protein>
<comment type="caution">
    <text evidence="10">The sequence shown here is derived from an EMBL/GenBank/DDBJ whole genome shotgun (WGS) entry which is preliminary data.</text>
</comment>
<dbReference type="RefSeq" id="XP_070913569.1">
    <property type="nucleotide sequence ID" value="XM_071057468.1"/>
</dbReference>
<keyword evidence="4" id="KW-0547">Nucleotide-binding</keyword>
<dbReference type="Gene3D" id="1.10.510.10">
    <property type="entry name" value="Transferase(Phosphotransferase) domain 1"/>
    <property type="match status" value="1"/>
</dbReference>
<evidence type="ECO:0000256" key="2">
    <source>
        <dbReference type="ARBA" id="ARBA00022527"/>
    </source>
</evidence>
<gene>
    <name evidence="10" type="ORF">MFIFM68171_02046</name>
</gene>
<organism evidence="10 11">
    <name type="scientific">Madurella fahalii</name>
    <dbReference type="NCBI Taxonomy" id="1157608"/>
    <lineage>
        <taxon>Eukaryota</taxon>
        <taxon>Fungi</taxon>
        <taxon>Dikarya</taxon>
        <taxon>Ascomycota</taxon>
        <taxon>Pezizomycotina</taxon>
        <taxon>Sordariomycetes</taxon>
        <taxon>Sordariomycetidae</taxon>
        <taxon>Sordariales</taxon>
        <taxon>Sordariales incertae sedis</taxon>
        <taxon>Madurella</taxon>
    </lineage>
</organism>
<evidence type="ECO:0000313" key="10">
    <source>
        <dbReference type="EMBL" id="GAB1311836.1"/>
    </source>
</evidence>
<dbReference type="InterPro" id="IPR051334">
    <property type="entry name" value="SRPK"/>
</dbReference>
<proteinExistence type="predicted"/>
<comment type="catalytic activity">
    <reaction evidence="8">
        <text>L-seryl-[protein] + ATP = O-phospho-L-seryl-[protein] + ADP + H(+)</text>
        <dbReference type="Rhea" id="RHEA:17989"/>
        <dbReference type="Rhea" id="RHEA-COMP:9863"/>
        <dbReference type="Rhea" id="RHEA-COMP:11604"/>
        <dbReference type="ChEBI" id="CHEBI:15378"/>
        <dbReference type="ChEBI" id="CHEBI:29999"/>
        <dbReference type="ChEBI" id="CHEBI:30616"/>
        <dbReference type="ChEBI" id="CHEBI:83421"/>
        <dbReference type="ChEBI" id="CHEBI:456216"/>
        <dbReference type="EC" id="2.7.11.1"/>
    </reaction>
</comment>
<dbReference type="EC" id="2.7.11.1" evidence="1"/>
<dbReference type="Gene3D" id="3.30.200.20">
    <property type="entry name" value="Phosphorylase Kinase, domain 1"/>
    <property type="match status" value="1"/>
</dbReference>
<dbReference type="Pfam" id="PF00069">
    <property type="entry name" value="Pkinase"/>
    <property type="match status" value="2"/>
</dbReference>
<keyword evidence="11" id="KW-1185">Reference proteome</keyword>
<evidence type="ECO:0000256" key="3">
    <source>
        <dbReference type="ARBA" id="ARBA00022679"/>
    </source>
</evidence>
<dbReference type="Proteomes" id="UP001628179">
    <property type="component" value="Unassembled WGS sequence"/>
</dbReference>
<evidence type="ECO:0000256" key="8">
    <source>
        <dbReference type="ARBA" id="ARBA00048679"/>
    </source>
</evidence>
<evidence type="ECO:0000256" key="5">
    <source>
        <dbReference type="ARBA" id="ARBA00022777"/>
    </source>
</evidence>
<dbReference type="SMART" id="SM00220">
    <property type="entry name" value="S_TKc"/>
    <property type="match status" value="1"/>
</dbReference>